<dbReference type="Pfam" id="PF13460">
    <property type="entry name" value="NAD_binding_10"/>
    <property type="match status" value="1"/>
</dbReference>
<dbReference type="InterPro" id="IPR036291">
    <property type="entry name" value="NAD(P)-bd_dom_sf"/>
</dbReference>
<reference evidence="2 3" key="1">
    <citation type="journal article" date="2016" name="DNA Res.">
        <title>Genome sequence of Aspergillus luchuensis NBRC 4314.</title>
        <authorList>
            <person name="Yamada O."/>
            <person name="Machida M."/>
            <person name="Hosoyama A."/>
            <person name="Goto M."/>
            <person name="Takahashi T."/>
            <person name="Futagami T."/>
            <person name="Yamagata Y."/>
            <person name="Takeuchi M."/>
            <person name="Kobayashi T."/>
            <person name="Koike H."/>
            <person name="Abe K."/>
            <person name="Asai K."/>
            <person name="Arita M."/>
            <person name="Fujita N."/>
            <person name="Fukuda K."/>
            <person name="Higa K."/>
            <person name="Horikawa H."/>
            <person name="Ishikawa T."/>
            <person name="Jinno K."/>
            <person name="Kato Y."/>
            <person name="Kirimura K."/>
            <person name="Mizutani O."/>
            <person name="Nakasone K."/>
            <person name="Sano M."/>
            <person name="Shiraishi Y."/>
            <person name="Tsukahara M."/>
            <person name="Gomi K."/>
        </authorList>
    </citation>
    <scope>NUCLEOTIDE SEQUENCE [LARGE SCALE GENOMIC DNA]</scope>
    <source>
        <strain evidence="2 3">RIB 2604</strain>
    </source>
</reference>
<comment type="caution">
    <text evidence="2">The sequence shown here is derived from an EMBL/GenBank/DDBJ whole genome shotgun (WGS) entry which is preliminary data.</text>
</comment>
<name>A0A146FP78_ASPKA</name>
<accession>A0A146FP78</accession>
<dbReference type="PANTHER" id="PTHR48079:SF6">
    <property type="entry name" value="NAD(P)-BINDING DOMAIN-CONTAINING PROTEIN-RELATED"/>
    <property type="match status" value="1"/>
</dbReference>
<dbReference type="VEuPathDB" id="FungiDB:ASPFODRAFT_61217"/>
<sequence length="408" mass="45252">MTREMQMSSQHMDIQLVLSEGQVEKAEYEFLMTVLFRGNGWITNAITHTSHRTGASGYIGGDVLSVLVSKYPDLHYRLLVRSRDSGQKIKAQYPTVEIIQGDLDNSETLAAESARADIIILSIIRDEYPLTSPALKDTADAADHLGAAKAIAQGALEGHTEERPVYWLHTSGAGIFSFSDTENKVYGEKGEKIYDDVQDIHEIVNFPDHAFHRDVDKAVLEAGSVRPGVLKTAIVSPVTVYGRGRGPCSQRSRQIYELAKLTIQRQKVPIIGRGLSFATDIHIEDLTSLYVILFEKALSKQDDGLWGPEAYYLSENGEHCWGELARSIGQICVAEGFIPNAEEEAFGFEDARKWAGYEAASWGLNVRCRASRARQLLGWQPSAPSLESELRDIVKGEYCRLQEAESSA</sequence>
<dbReference type="Gene3D" id="3.40.50.720">
    <property type="entry name" value="NAD(P)-binding Rossmann-like Domain"/>
    <property type="match status" value="1"/>
</dbReference>
<dbReference type="SUPFAM" id="SSF51735">
    <property type="entry name" value="NAD(P)-binding Rossmann-fold domains"/>
    <property type="match status" value="1"/>
</dbReference>
<dbReference type="Proteomes" id="UP000075230">
    <property type="component" value="Unassembled WGS sequence"/>
</dbReference>
<evidence type="ECO:0000313" key="3">
    <source>
        <dbReference type="Proteomes" id="UP000075230"/>
    </source>
</evidence>
<evidence type="ECO:0000259" key="1">
    <source>
        <dbReference type="Pfam" id="PF13460"/>
    </source>
</evidence>
<proteinExistence type="predicted"/>
<dbReference type="GO" id="GO:0005737">
    <property type="term" value="C:cytoplasm"/>
    <property type="evidence" value="ECO:0007669"/>
    <property type="project" value="TreeGrafter"/>
</dbReference>
<reference evidence="3" key="2">
    <citation type="submission" date="2016-02" db="EMBL/GenBank/DDBJ databases">
        <title>Genome sequencing of Aspergillus luchuensis NBRC 4314.</title>
        <authorList>
            <person name="Yamada O."/>
        </authorList>
    </citation>
    <scope>NUCLEOTIDE SEQUENCE [LARGE SCALE GENOMIC DNA]</scope>
    <source>
        <strain evidence="3">RIB 2604</strain>
    </source>
</reference>
<evidence type="ECO:0000313" key="2">
    <source>
        <dbReference type="EMBL" id="GAT27387.1"/>
    </source>
</evidence>
<dbReference type="PANTHER" id="PTHR48079">
    <property type="entry name" value="PROTEIN YEEZ"/>
    <property type="match status" value="1"/>
</dbReference>
<dbReference type="GO" id="GO:0004029">
    <property type="term" value="F:aldehyde dehydrogenase (NAD+) activity"/>
    <property type="evidence" value="ECO:0007669"/>
    <property type="project" value="TreeGrafter"/>
</dbReference>
<dbReference type="InterPro" id="IPR051783">
    <property type="entry name" value="NAD(P)-dependent_oxidoreduct"/>
</dbReference>
<feature type="domain" description="NAD(P)-binding" evidence="1">
    <location>
        <begin position="54"/>
        <end position="159"/>
    </location>
</feature>
<gene>
    <name evidence="2" type="ORF">RIB2604_02110780</name>
</gene>
<dbReference type="InterPro" id="IPR016040">
    <property type="entry name" value="NAD(P)-bd_dom"/>
</dbReference>
<dbReference type="EMBL" id="BCWF01000021">
    <property type="protein sequence ID" value="GAT27387.1"/>
    <property type="molecule type" value="Genomic_DNA"/>
</dbReference>
<protein>
    <submittedName>
        <fullName evidence="2">Nucleoside-diphosphate-sugar epimerase</fullName>
    </submittedName>
</protein>
<dbReference type="AlphaFoldDB" id="A0A146FP78"/>
<organism evidence="2 3">
    <name type="scientific">Aspergillus kawachii</name>
    <name type="common">White koji mold</name>
    <name type="synonym">Aspergillus awamori var. kawachi</name>
    <dbReference type="NCBI Taxonomy" id="1069201"/>
    <lineage>
        <taxon>Eukaryota</taxon>
        <taxon>Fungi</taxon>
        <taxon>Dikarya</taxon>
        <taxon>Ascomycota</taxon>
        <taxon>Pezizomycotina</taxon>
        <taxon>Eurotiomycetes</taxon>
        <taxon>Eurotiomycetidae</taxon>
        <taxon>Eurotiales</taxon>
        <taxon>Aspergillaceae</taxon>
        <taxon>Aspergillus</taxon>
        <taxon>Aspergillus subgen. Circumdati</taxon>
    </lineage>
</organism>